<keyword evidence="1" id="KW-0067">ATP-binding</keyword>
<keyword evidence="1" id="KW-0547">Nucleotide-binding</keyword>
<keyword evidence="5" id="KW-1185">Reference proteome</keyword>
<feature type="domain" description="DNA helicase Pif1-like DEAD-box helicase" evidence="3">
    <location>
        <begin position="262"/>
        <end position="339"/>
    </location>
</feature>
<keyword evidence="2" id="KW-0732">Signal</keyword>
<keyword evidence="1 4" id="KW-0347">Helicase</keyword>
<evidence type="ECO:0000256" key="1">
    <source>
        <dbReference type="RuleBase" id="RU363044"/>
    </source>
</evidence>
<proteinExistence type="inferred from homology"/>
<comment type="caution">
    <text evidence="4">The sequence shown here is derived from an EMBL/GenBank/DDBJ whole genome shotgun (WGS) entry which is preliminary data.</text>
</comment>
<keyword evidence="1" id="KW-0233">DNA recombination</keyword>
<dbReference type="GO" id="GO:0006310">
    <property type="term" value="P:DNA recombination"/>
    <property type="evidence" value="ECO:0007669"/>
    <property type="project" value="UniProtKB-KW"/>
</dbReference>
<dbReference type="GO" id="GO:0000723">
    <property type="term" value="P:telomere maintenance"/>
    <property type="evidence" value="ECO:0007669"/>
    <property type="project" value="InterPro"/>
</dbReference>
<gene>
    <name evidence="4" type="ORF">PHMEG_00029742</name>
</gene>
<protein>
    <recommendedName>
        <fullName evidence="1">ATP-dependent DNA helicase</fullName>
        <ecNumber evidence="1">5.6.2.3</ecNumber>
    </recommendedName>
</protein>
<accession>A0A225V1P0</accession>
<dbReference type="SUPFAM" id="SSF52540">
    <property type="entry name" value="P-loop containing nucleoside triphosphate hydrolases"/>
    <property type="match status" value="1"/>
</dbReference>
<dbReference type="GO" id="GO:0016887">
    <property type="term" value="F:ATP hydrolysis activity"/>
    <property type="evidence" value="ECO:0007669"/>
    <property type="project" value="RHEA"/>
</dbReference>
<dbReference type="GO" id="GO:0043139">
    <property type="term" value="F:5'-3' DNA helicase activity"/>
    <property type="evidence" value="ECO:0007669"/>
    <property type="project" value="UniProtKB-EC"/>
</dbReference>
<organism evidence="4 5">
    <name type="scientific">Phytophthora megakarya</name>
    <dbReference type="NCBI Taxonomy" id="4795"/>
    <lineage>
        <taxon>Eukaryota</taxon>
        <taxon>Sar</taxon>
        <taxon>Stramenopiles</taxon>
        <taxon>Oomycota</taxon>
        <taxon>Peronosporomycetes</taxon>
        <taxon>Peronosporales</taxon>
        <taxon>Peronosporaceae</taxon>
        <taxon>Phytophthora</taxon>
    </lineage>
</organism>
<keyword evidence="1" id="KW-0227">DNA damage</keyword>
<dbReference type="InterPro" id="IPR027417">
    <property type="entry name" value="P-loop_NTPase"/>
</dbReference>
<evidence type="ECO:0000313" key="5">
    <source>
        <dbReference type="Proteomes" id="UP000198211"/>
    </source>
</evidence>
<evidence type="ECO:0000259" key="3">
    <source>
        <dbReference type="Pfam" id="PF05970"/>
    </source>
</evidence>
<evidence type="ECO:0000313" key="4">
    <source>
        <dbReference type="EMBL" id="OWY99281.1"/>
    </source>
</evidence>
<name>A0A225V1P0_9STRA</name>
<comment type="cofactor">
    <cofactor evidence="1">
        <name>Mg(2+)</name>
        <dbReference type="ChEBI" id="CHEBI:18420"/>
    </cofactor>
</comment>
<dbReference type="EMBL" id="NBNE01008634">
    <property type="protein sequence ID" value="OWY99281.1"/>
    <property type="molecule type" value="Genomic_DNA"/>
</dbReference>
<feature type="chain" id="PRO_5013121549" description="ATP-dependent DNA helicase" evidence="2">
    <location>
        <begin position="23"/>
        <end position="339"/>
    </location>
</feature>
<dbReference type="Gene3D" id="3.40.50.300">
    <property type="entry name" value="P-loop containing nucleotide triphosphate hydrolases"/>
    <property type="match status" value="1"/>
</dbReference>
<comment type="similarity">
    <text evidence="1">Belongs to the helicase family.</text>
</comment>
<dbReference type="Proteomes" id="UP000198211">
    <property type="component" value="Unassembled WGS sequence"/>
</dbReference>
<dbReference type="PANTHER" id="PTHR10492:SF57">
    <property type="entry name" value="ATP-DEPENDENT DNA HELICASE"/>
    <property type="match status" value="1"/>
</dbReference>
<comment type="catalytic activity">
    <reaction evidence="1">
        <text>ATP + H2O = ADP + phosphate + H(+)</text>
        <dbReference type="Rhea" id="RHEA:13065"/>
        <dbReference type="ChEBI" id="CHEBI:15377"/>
        <dbReference type="ChEBI" id="CHEBI:15378"/>
        <dbReference type="ChEBI" id="CHEBI:30616"/>
        <dbReference type="ChEBI" id="CHEBI:43474"/>
        <dbReference type="ChEBI" id="CHEBI:456216"/>
        <dbReference type="EC" id="5.6.2.3"/>
    </reaction>
</comment>
<feature type="signal peptide" evidence="2">
    <location>
        <begin position="1"/>
        <end position="22"/>
    </location>
</feature>
<sequence length="339" mass="38661">MSSISMFHHKILIASFVRLIHCHLYEYLWSVGDIVYPTFRDATLAIGYLEDNQEWLHGLSEAVAEKMPYQLRQPALCNCFGLFANIPEEFKPQMSEDFARKFEEKDAAESIHRLDEVRVRMTEYKTLKYVAHYLAYIGKTLEVYGLTELCAYSDVSAEVDGLATESIVQQELNAYSQTDLEHVTEPIGHVNRNQPDVFDQVVRAVEHPVGGEKLYSLDGPGGTGNPFFWSKYLRMFDLGVKGAYRTFDVSYPSQTNRAFHMQSSWQCQNAKQIRNTSLIIWDEAHSMNRVFFKAVVRAVRDIMKNESEPSGGKVIVFSGDHRQILPVLKAATRVETIAA</sequence>
<dbReference type="GO" id="GO:0006281">
    <property type="term" value="P:DNA repair"/>
    <property type="evidence" value="ECO:0007669"/>
    <property type="project" value="UniProtKB-KW"/>
</dbReference>
<dbReference type="PANTHER" id="PTHR10492">
    <property type="match status" value="1"/>
</dbReference>
<reference evidence="5" key="1">
    <citation type="submission" date="2017-03" db="EMBL/GenBank/DDBJ databases">
        <title>Phytopthora megakarya and P. palmivora, two closely related causual agents of cacao black pod achieved similar genome size and gene model numbers by different mechanisms.</title>
        <authorList>
            <person name="Ali S."/>
            <person name="Shao J."/>
            <person name="Larry D.J."/>
            <person name="Kronmiller B."/>
            <person name="Shen D."/>
            <person name="Strem M.D."/>
            <person name="Melnick R.L."/>
            <person name="Guiltinan M.J."/>
            <person name="Tyler B.M."/>
            <person name="Meinhardt L.W."/>
            <person name="Bailey B.A."/>
        </authorList>
    </citation>
    <scope>NUCLEOTIDE SEQUENCE [LARGE SCALE GENOMIC DNA]</scope>
    <source>
        <strain evidence="5">zdho120</strain>
    </source>
</reference>
<dbReference type="Pfam" id="PF05970">
    <property type="entry name" value="PIF1"/>
    <property type="match status" value="1"/>
</dbReference>
<dbReference type="STRING" id="4795.A0A225V1P0"/>
<dbReference type="EC" id="5.6.2.3" evidence="1"/>
<dbReference type="AlphaFoldDB" id="A0A225V1P0"/>
<evidence type="ECO:0000256" key="2">
    <source>
        <dbReference type="SAM" id="SignalP"/>
    </source>
</evidence>
<dbReference type="GO" id="GO:0005524">
    <property type="term" value="F:ATP binding"/>
    <property type="evidence" value="ECO:0007669"/>
    <property type="project" value="UniProtKB-KW"/>
</dbReference>
<keyword evidence="1" id="KW-0234">DNA repair</keyword>
<keyword evidence="1" id="KW-0378">Hydrolase</keyword>
<dbReference type="InterPro" id="IPR010285">
    <property type="entry name" value="DNA_helicase_pif1-like_DEAD"/>
</dbReference>